<gene>
    <name evidence="1" type="ORF">SCUD_LOCUS18599</name>
</gene>
<name>A0A183KU60_9TREM</name>
<dbReference type="Gene3D" id="2.120.10.80">
    <property type="entry name" value="Kelch-type beta propeller"/>
    <property type="match status" value="1"/>
</dbReference>
<reference evidence="1 2" key="2">
    <citation type="submission" date="2018-11" db="EMBL/GenBank/DDBJ databases">
        <authorList>
            <consortium name="Pathogen Informatics"/>
        </authorList>
    </citation>
    <scope>NUCLEOTIDE SEQUENCE [LARGE SCALE GENOMIC DNA]</scope>
    <source>
        <strain evidence="1">Dakar</strain>
        <strain evidence="2">Dakar, Senegal</strain>
    </source>
</reference>
<reference evidence="3" key="1">
    <citation type="submission" date="2016-06" db="UniProtKB">
        <authorList>
            <consortium name="WormBaseParasite"/>
        </authorList>
    </citation>
    <scope>IDENTIFICATION</scope>
</reference>
<accession>A0A183KU60</accession>
<dbReference type="EMBL" id="UZAK01041241">
    <property type="protein sequence ID" value="VDP66311.1"/>
    <property type="molecule type" value="Genomic_DNA"/>
</dbReference>
<evidence type="ECO:0000313" key="3">
    <source>
        <dbReference type="WBParaSite" id="SCUD_0001860301-mRNA-1"/>
    </source>
</evidence>
<organism evidence="3">
    <name type="scientific">Schistosoma curassoni</name>
    <dbReference type="NCBI Taxonomy" id="6186"/>
    <lineage>
        <taxon>Eukaryota</taxon>
        <taxon>Metazoa</taxon>
        <taxon>Spiralia</taxon>
        <taxon>Lophotrochozoa</taxon>
        <taxon>Platyhelminthes</taxon>
        <taxon>Trematoda</taxon>
        <taxon>Digenea</taxon>
        <taxon>Strigeidida</taxon>
        <taxon>Schistosomatoidea</taxon>
        <taxon>Schistosomatidae</taxon>
        <taxon>Schistosoma</taxon>
    </lineage>
</organism>
<dbReference type="Proteomes" id="UP000279833">
    <property type="component" value="Unassembled WGS sequence"/>
</dbReference>
<keyword evidence="2" id="KW-1185">Reference proteome</keyword>
<dbReference type="SUPFAM" id="SSF117281">
    <property type="entry name" value="Kelch motif"/>
    <property type="match status" value="1"/>
</dbReference>
<dbReference type="WBParaSite" id="SCUD_0001860301-mRNA-1">
    <property type="protein sequence ID" value="SCUD_0001860301-mRNA-1"/>
    <property type="gene ID" value="SCUD_0001860301"/>
</dbReference>
<protein>
    <submittedName>
        <fullName evidence="3">Secreted protein</fullName>
    </submittedName>
</protein>
<evidence type="ECO:0000313" key="1">
    <source>
        <dbReference type="EMBL" id="VDP66311.1"/>
    </source>
</evidence>
<evidence type="ECO:0000313" key="2">
    <source>
        <dbReference type="Proteomes" id="UP000279833"/>
    </source>
</evidence>
<dbReference type="InterPro" id="IPR015915">
    <property type="entry name" value="Kelch-typ_b-propeller"/>
</dbReference>
<dbReference type="AlphaFoldDB" id="A0A183KU60"/>
<proteinExistence type="predicted"/>
<sequence length="59" mass="6673">MNSHSYSRHWNGVGDPVHPLSRTGHSAVSHGRYIYVLNGYGPSDDKVSCSSVYLFDWIY</sequence>